<reference evidence="2" key="1">
    <citation type="submission" date="2016-10" db="EMBL/GenBank/DDBJ databases">
        <authorList>
            <person name="Varghese N."/>
            <person name="Submissions S."/>
        </authorList>
    </citation>
    <scope>NUCLEOTIDE SEQUENCE [LARGE SCALE GENOMIC DNA]</scope>
    <source>
        <strain evidence="2">CGMCC 1.10223</strain>
    </source>
</reference>
<dbReference type="Proteomes" id="UP000183410">
    <property type="component" value="Unassembled WGS sequence"/>
</dbReference>
<evidence type="ECO:0008006" key="3">
    <source>
        <dbReference type="Google" id="ProtNLM"/>
    </source>
</evidence>
<organism evidence="1 2">
    <name type="scientific">Paenibacillus algorifonticola</name>
    <dbReference type="NCBI Taxonomy" id="684063"/>
    <lineage>
        <taxon>Bacteria</taxon>
        <taxon>Bacillati</taxon>
        <taxon>Bacillota</taxon>
        <taxon>Bacilli</taxon>
        <taxon>Bacillales</taxon>
        <taxon>Paenibacillaceae</taxon>
        <taxon>Paenibacillus</taxon>
    </lineage>
</organism>
<proteinExistence type="predicted"/>
<gene>
    <name evidence="1" type="ORF">SAMN04487969_14148</name>
</gene>
<evidence type="ECO:0000313" key="2">
    <source>
        <dbReference type="Proteomes" id="UP000183410"/>
    </source>
</evidence>
<protein>
    <recommendedName>
        <fullName evidence="3">Transposase DDE domain-containing protein</fullName>
    </recommendedName>
</protein>
<dbReference type="AlphaFoldDB" id="A0A1I2IWM4"/>
<accession>A0A1I2IWM4</accession>
<dbReference type="EMBL" id="FONN01000041">
    <property type="protein sequence ID" value="SFF45417.1"/>
    <property type="molecule type" value="Genomic_DNA"/>
</dbReference>
<name>A0A1I2IWM4_9BACL</name>
<keyword evidence="2" id="KW-1185">Reference proteome</keyword>
<evidence type="ECO:0000313" key="1">
    <source>
        <dbReference type="EMBL" id="SFF45417.1"/>
    </source>
</evidence>
<sequence length="47" mass="5603">MTPAKVKYRIPLEELADEKGITYVFDRGYVDYNAYDQFCEDKIFFVT</sequence>